<organism evidence="1 2">
    <name type="scientific">Odoribacter splanchnicus</name>
    <dbReference type="NCBI Taxonomy" id="28118"/>
    <lineage>
        <taxon>Bacteria</taxon>
        <taxon>Pseudomonadati</taxon>
        <taxon>Bacteroidota</taxon>
        <taxon>Bacteroidia</taxon>
        <taxon>Bacteroidales</taxon>
        <taxon>Odoribacteraceae</taxon>
        <taxon>Odoribacter</taxon>
    </lineage>
</organism>
<dbReference type="InterPro" id="IPR011044">
    <property type="entry name" value="Quino_amine_DH_bsu"/>
</dbReference>
<evidence type="ECO:0000313" key="2">
    <source>
        <dbReference type="Proteomes" id="UP001212263"/>
    </source>
</evidence>
<evidence type="ECO:0008006" key="3">
    <source>
        <dbReference type="Google" id="ProtNLM"/>
    </source>
</evidence>
<reference evidence="1" key="1">
    <citation type="submission" date="2023-01" db="EMBL/GenBank/DDBJ databases">
        <title>Human gut microbiome strain richness.</title>
        <authorList>
            <person name="Chen-Liaw A."/>
        </authorList>
    </citation>
    <scope>NUCLEOTIDE SEQUENCE</scope>
    <source>
        <strain evidence="1">RTP21484st1_B7_RTP21484_190118</strain>
    </source>
</reference>
<name>A0AAW6FNW2_9BACT</name>
<dbReference type="AlphaFoldDB" id="A0AAW6FNW2"/>
<dbReference type="EMBL" id="JAQMRD010000030">
    <property type="protein sequence ID" value="MDB9224691.1"/>
    <property type="molecule type" value="Genomic_DNA"/>
</dbReference>
<dbReference type="SUPFAM" id="SSF50969">
    <property type="entry name" value="YVTN repeat-like/Quinoprotein amine dehydrogenase"/>
    <property type="match status" value="1"/>
</dbReference>
<dbReference type="Proteomes" id="UP001212263">
    <property type="component" value="Unassembled WGS sequence"/>
</dbReference>
<comment type="caution">
    <text evidence="1">The sequence shown here is derived from an EMBL/GenBank/DDBJ whole genome shotgun (WGS) entry which is preliminary data.</text>
</comment>
<accession>A0AAW6FNW2</accession>
<feature type="non-terminal residue" evidence="1">
    <location>
        <position position="1"/>
    </location>
</feature>
<evidence type="ECO:0000313" key="1">
    <source>
        <dbReference type="EMBL" id="MDB9224691.1"/>
    </source>
</evidence>
<gene>
    <name evidence="1" type="ORF">PN645_17045</name>
</gene>
<sequence length="384" mass="44589">IQIEGGSSGSAFLFKYKAMKIFSLFFLLLFFFACTQQQNDSEVILAASPEQTLDLDGEILPIQELIPMSICRLDTFLVILNMEEEKIVRVYHADTYRFLGAFLEKGRGSDEVITCRKIWAAPWKGKMRLWLQAPLNFVGVVDLESSLKTGKPCWKQQYKLGRYVKSDHLYRSVFPLNDSVFWISCAEEPSWLYPEGTLKKNPDGSYTVISEKGMQSFPPKNLYWLEFNYASSQAQDTIWYTSYTDLQYFDRIFSTEEAMSPDQHKIVVAFRLMNQMLFFDRKKLTSKWLTTSTELPLPHTTDGQHYSGVCCTDKTVLAFRAFPLHPDGRKRERNISVFDWNGKFKYLLNIEHPLKAPFFDAEKGFLYATDDEDRIRKYAVGEFL</sequence>
<proteinExistence type="predicted"/>
<dbReference type="RefSeq" id="WP_272054950.1">
    <property type="nucleotide sequence ID" value="NZ_JAQMRB010000025.1"/>
</dbReference>
<protein>
    <recommendedName>
        <fullName evidence="3">6-bladed beta-propeller</fullName>
    </recommendedName>
</protein>